<evidence type="ECO:0000256" key="1">
    <source>
        <dbReference type="ARBA" id="ARBA00022801"/>
    </source>
</evidence>
<dbReference type="PROSITE" id="PS51462">
    <property type="entry name" value="NUDIX"/>
    <property type="match status" value="1"/>
</dbReference>
<dbReference type="EMBL" id="FXTH01000010">
    <property type="protein sequence ID" value="SMO71569.1"/>
    <property type="molecule type" value="Genomic_DNA"/>
</dbReference>
<dbReference type="InterPro" id="IPR051325">
    <property type="entry name" value="Nudix_hydrolase_domain"/>
</dbReference>
<dbReference type="PRINTS" id="PR00502">
    <property type="entry name" value="NUDIXFAMILY"/>
</dbReference>
<sequence length="139" mass="15592">MQKVTAAGGVLIRYKAGKADPEVLLIFRRGVWDLPKGKREEDESVEACAVREVAEEIGISSLPEILSPLVDTYHEYRQDGVLFGKTTHWFAMQLAESEVSFTPERREGIQKVAWHSLTEAKHKVGYPNLLEVLDAVEAL</sequence>
<dbReference type="CDD" id="cd03673">
    <property type="entry name" value="NUDIX_Ap6A_hydrolase"/>
    <property type="match status" value="1"/>
</dbReference>
<dbReference type="OrthoDB" id="9816289at2"/>
<reference evidence="4 5" key="1">
    <citation type="submission" date="2017-05" db="EMBL/GenBank/DDBJ databases">
        <authorList>
            <person name="Varghese N."/>
            <person name="Submissions S."/>
        </authorList>
    </citation>
    <scope>NUCLEOTIDE SEQUENCE [LARGE SCALE GENOMIC DNA]</scope>
    <source>
        <strain evidence="4 5">DSM 21194</strain>
    </source>
</reference>
<dbReference type="PANTHER" id="PTHR21340">
    <property type="entry name" value="DIADENOSINE 5,5-P1,P4-TETRAPHOSPHATE PYROPHOSPHOHYDROLASE MUTT"/>
    <property type="match status" value="1"/>
</dbReference>
<dbReference type="Pfam" id="PF00293">
    <property type="entry name" value="NUDIX"/>
    <property type="match status" value="1"/>
</dbReference>
<dbReference type="InterPro" id="IPR000086">
    <property type="entry name" value="NUDIX_hydrolase_dom"/>
</dbReference>
<dbReference type="InterPro" id="IPR020476">
    <property type="entry name" value="Nudix_hydrolase"/>
</dbReference>
<gene>
    <name evidence="4" type="ORF">SAMN06265218_110108</name>
</gene>
<dbReference type="PANTHER" id="PTHR21340:SF0">
    <property type="entry name" value="BIS(5'-NUCLEOSYL)-TETRAPHOSPHATASE [ASYMMETRICAL]"/>
    <property type="match status" value="1"/>
</dbReference>
<evidence type="ECO:0000313" key="5">
    <source>
        <dbReference type="Proteomes" id="UP000317593"/>
    </source>
</evidence>
<keyword evidence="1 2" id="KW-0378">Hydrolase</keyword>
<dbReference type="SUPFAM" id="SSF55811">
    <property type="entry name" value="Nudix"/>
    <property type="match status" value="1"/>
</dbReference>
<evidence type="ECO:0000313" key="4">
    <source>
        <dbReference type="EMBL" id="SMO71569.1"/>
    </source>
</evidence>
<dbReference type="GO" id="GO:0006167">
    <property type="term" value="P:AMP biosynthetic process"/>
    <property type="evidence" value="ECO:0007669"/>
    <property type="project" value="TreeGrafter"/>
</dbReference>
<protein>
    <submittedName>
        <fullName evidence="4">Predicted NTP pyrophosphohydrolase, NUDIX family</fullName>
    </submittedName>
</protein>
<dbReference type="Gene3D" id="3.90.79.10">
    <property type="entry name" value="Nucleoside Triphosphate Pyrophosphohydrolase"/>
    <property type="match status" value="1"/>
</dbReference>
<comment type="similarity">
    <text evidence="2">Belongs to the Nudix hydrolase family.</text>
</comment>
<dbReference type="AlphaFoldDB" id="A0A521DIN0"/>
<dbReference type="InterPro" id="IPR015797">
    <property type="entry name" value="NUDIX_hydrolase-like_dom_sf"/>
</dbReference>
<evidence type="ECO:0000259" key="3">
    <source>
        <dbReference type="PROSITE" id="PS51462"/>
    </source>
</evidence>
<dbReference type="GO" id="GO:0006754">
    <property type="term" value="P:ATP biosynthetic process"/>
    <property type="evidence" value="ECO:0007669"/>
    <property type="project" value="TreeGrafter"/>
</dbReference>
<dbReference type="InterPro" id="IPR020084">
    <property type="entry name" value="NUDIX_hydrolase_CS"/>
</dbReference>
<evidence type="ECO:0000256" key="2">
    <source>
        <dbReference type="RuleBase" id="RU003476"/>
    </source>
</evidence>
<dbReference type="GO" id="GO:0004081">
    <property type="term" value="F:bis(5'-nucleosyl)-tetraphosphatase (asymmetrical) activity"/>
    <property type="evidence" value="ECO:0007669"/>
    <property type="project" value="TreeGrafter"/>
</dbReference>
<dbReference type="RefSeq" id="WP_142714878.1">
    <property type="nucleotide sequence ID" value="NZ_FXTH01000010.1"/>
</dbReference>
<organism evidence="4 5">
    <name type="scientific">Fodinibius sediminis</name>
    <dbReference type="NCBI Taxonomy" id="1214077"/>
    <lineage>
        <taxon>Bacteria</taxon>
        <taxon>Pseudomonadati</taxon>
        <taxon>Balneolota</taxon>
        <taxon>Balneolia</taxon>
        <taxon>Balneolales</taxon>
        <taxon>Balneolaceae</taxon>
        <taxon>Fodinibius</taxon>
    </lineage>
</organism>
<accession>A0A521DIN0</accession>
<proteinExistence type="inferred from homology"/>
<name>A0A521DIN0_9BACT</name>
<keyword evidence="5" id="KW-1185">Reference proteome</keyword>
<feature type="domain" description="Nudix hydrolase" evidence="3">
    <location>
        <begin position="2"/>
        <end position="137"/>
    </location>
</feature>
<dbReference type="PROSITE" id="PS00893">
    <property type="entry name" value="NUDIX_BOX"/>
    <property type="match status" value="1"/>
</dbReference>
<dbReference type="Proteomes" id="UP000317593">
    <property type="component" value="Unassembled WGS sequence"/>
</dbReference>